<dbReference type="Gene3D" id="1.10.510.10">
    <property type="entry name" value="Transferase(Phosphotransferase) domain 1"/>
    <property type="match status" value="1"/>
</dbReference>
<evidence type="ECO:0000259" key="2">
    <source>
        <dbReference type="Pfam" id="PF17667"/>
    </source>
</evidence>
<keyword evidence="4" id="KW-1185">Reference proteome</keyword>
<dbReference type="EMBL" id="JABBWK010000060">
    <property type="protein sequence ID" value="KAG1895984.1"/>
    <property type="molecule type" value="Genomic_DNA"/>
</dbReference>
<dbReference type="RefSeq" id="XP_041221560.1">
    <property type="nucleotide sequence ID" value="XM_041367782.1"/>
</dbReference>
<dbReference type="Proteomes" id="UP001195769">
    <property type="component" value="Unassembled WGS sequence"/>
</dbReference>
<proteinExistence type="predicted"/>
<dbReference type="GeneID" id="64662080"/>
<protein>
    <recommendedName>
        <fullName evidence="2">Fungal-type protein kinase domain-containing protein</fullName>
    </recommendedName>
</protein>
<reference evidence="3" key="1">
    <citation type="journal article" date="2020" name="New Phytol.">
        <title>Comparative genomics reveals dynamic genome evolution in host specialist ectomycorrhizal fungi.</title>
        <authorList>
            <person name="Lofgren L.A."/>
            <person name="Nguyen N.H."/>
            <person name="Vilgalys R."/>
            <person name="Ruytinx J."/>
            <person name="Liao H.L."/>
            <person name="Branco S."/>
            <person name="Kuo A."/>
            <person name="LaButti K."/>
            <person name="Lipzen A."/>
            <person name="Andreopoulos W."/>
            <person name="Pangilinan J."/>
            <person name="Riley R."/>
            <person name="Hundley H."/>
            <person name="Na H."/>
            <person name="Barry K."/>
            <person name="Grigoriev I.V."/>
            <person name="Stajich J.E."/>
            <person name="Kennedy P.G."/>
        </authorList>
    </citation>
    <scope>NUCLEOTIDE SEQUENCE</scope>
    <source>
        <strain evidence="3">FC203</strain>
    </source>
</reference>
<organism evidence="3 4">
    <name type="scientific">Suillus fuscotomentosus</name>
    <dbReference type="NCBI Taxonomy" id="1912939"/>
    <lineage>
        <taxon>Eukaryota</taxon>
        <taxon>Fungi</taxon>
        <taxon>Dikarya</taxon>
        <taxon>Basidiomycota</taxon>
        <taxon>Agaricomycotina</taxon>
        <taxon>Agaricomycetes</taxon>
        <taxon>Agaricomycetidae</taxon>
        <taxon>Boletales</taxon>
        <taxon>Suillineae</taxon>
        <taxon>Suillaceae</taxon>
        <taxon>Suillus</taxon>
    </lineage>
</organism>
<sequence length="619" mass="70259">MDILLDRDLAGNVLWEEDHSVPSIMDVLVPISSLSMSHIQKIAYSNGQPIFTSRPSNKWVLENDGKKQTKRKKKVARNDADELTESSTMSIIPDNGEETWSARAYRPNKEVKKAPPRKRSTEQQWAGLFNTVYIAMRSLYKATFSTIPQHSKFSTSAIPDETNAQKPDIVLTNHKVQAKSWAHVLTCIELTVSDLGTTRDLALFKGVVTKGYLMIREQPWRRFIVLFSIAVWQLRAHYIDRSGLIITRPISIIDQPVCLVDTLNTLSLANCQAHGMDPTIHLCDDICKGQHSDLANGAIGWVEDKRKGILSIMAILWRSQGLFSRGTICYRIQNGKGDEYALKDCWVDEDKKNHEEDVLNCVWGIPNVVTLIEAWDVEYQNEPDSTSRIRDRHGASRTHETMLTVHVLHGDLSPNNFIIHKGSGYFIDFDHAQIILPGNTSVRSRGTGTLPYMSIHLLTACAEKEKTQGTVTIEHCPSDDIESLFYIFVEFVSTYDGPQGYISNSKVERWAETLEDMGHRAGPYKSCLVLVTRHDKQLMNRTTQYFGGIRDLVQEWRLKFFYAAEEQTTITHLEILELIKKWISHEAVDEPLPPTQEADLSSTTHPCRSTRKVIPVKRA</sequence>
<evidence type="ECO:0000313" key="3">
    <source>
        <dbReference type="EMBL" id="KAG1895984.1"/>
    </source>
</evidence>
<gene>
    <name evidence="3" type="ORF">F5891DRAFT_1193614</name>
</gene>
<dbReference type="Pfam" id="PF17667">
    <property type="entry name" value="Pkinase_fungal"/>
    <property type="match status" value="2"/>
</dbReference>
<feature type="domain" description="Fungal-type protein kinase" evidence="2">
    <location>
        <begin position="167"/>
        <end position="393"/>
    </location>
</feature>
<dbReference type="PANTHER" id="PTHR38248">
    <property type="entry name" value="FUNK1 6"/>
    <property type="match status" value="1"/>
</dbReference>
<dbReference type="InterPro" id="IPR040976">
    <property type="entry name" value="Pkinase_fungal"/>
</dbReference>
<evidence type="ECO:0000256" key="1">
    <source>
        <dbReference type="SAM" id="MobiDB-lite"/>
    </source>
</evidence>
<dbReference type="AlphaFoldDB" id="A0AAD4E011"/>
<accession>A0AAD4E011</accession>
<feature type="region of interest" description="Disordered" evidence="1">
    <location>
        <begin position="63"/>
        <end position="86"/>
    </location>
</feature>
<feature type="domain" description="Fungal-type protein kinase" evidence="2">
    <location>
        <begin position="397"/>
        <end position="489"/>
    </location>
</feature>
<dbReference type="PANTHER" id="PTHR38248:SF2">
    <property type="entry name" value="FUNK1 11"/>
    <property type="match status" value="1"/>
</dbReference>
<name>A0AAD4E011_9AGAM</name>
<comment type="caution">
    <text evidence="3">The sequence shown here is derived from an EMBL/GenBank/DDBJ whole genome shotgun (WGS) entry which is preliminary data.</text>
</comment>
<dbReference type="InterPro" id="IPR011009">
    <property type="entry name" value="Kinase-like_dom_sf"/>
</dbReference>
<evidence type="ECO:0000313" key="4">
    <source>
        <dbReference type="Proteomes" id="UP001195769"/>
    </source>
</evidence>
<dbReference type="SUPFAM" id="SSF56112">
    <property type="entry name" value="Protein kinase-like (PK-like)"/>
    <property type="match status" value="1"/>
</dbReference>